<evidence type="ECO:0000313" key="11">
    <source>
        <dbReference type="Proteomes" id="UP000191612"/>
    </source>
</evidence>
<evidence type="ECO:0000256" key="1">
    <source>
        <dbReference type="ARBA" id="ARBA00004123"/>
    </source>
</evidence>
<dbReference type="AlphaFoldDB" id="A0A1V6QSR1"/>
<feature type="transmembrane region" description="Helical" evidence="7">
    <location>
        <begin position="153"/>
        <end position="172"/>
    </location>
</feature>
<keyword evidence="3" id="KW-0238">DNA-binding</keyword>
<accession>A0A1V6QSR1</accession>
<organism evidence="10 11">
    <name type="scientific">Penicillium solitum</name>
    <dbReference type="NCBI Taxonomy" id="60172"/>
    <lineage>
        <taxon>Eukaryota</taxon>
        <taxon>Fungi</taxon>
        <taxon>Dikarya</taxon>
        <taxon>Ascomycota</taxon>
        <taxon>Pezizomycotina</taxon>
        <taxon>Eurotiomycetes</taxon>
        <taxon>Eurotiomycetidae</taxon>
        <taxon>Eurotiales</taxon>
        <taxon>Aspergillaceae</taxon>
        <taxon>Penicillium</taxon>
    </lineage>
</organism>
<keyword evidence="8" id="KW-0732">Signal</keyword>
<keyword evidence="5" id="KW-0539">Nucleus</keyword>
<feature type="signal peptide" evidence="8">
    <location>
        <begin position="1"/>
        <end position="20"/>
    </location>
</feature>
<keyword evidence="11" id="KW-1185">Reference proteome</keyword>
<evidence type="ECO:0000256" key="8">
    <source>
        <dbReference type="SAM" id="SignalP"/>
    </source>
</evidence>
<dbReference type="PANTHER" id="PTHR46910:SF37">
    <property type="entry name" value="ZN(II)2CYS6 TRANSCRIPTION FACTOR (EUROFUNG)"/>
    <property type="match status" value="1"/>
</dbReference>
<dbReference type="PANTHER" id="PTHR46910">
    <property type="entry name" value="TRANSCRIPTION FACTOR PDR1"/>
    <property type="match status" value="1"/>
</dbReference>
<feature type="chain" id="PRO_5013116626" description="Xylanolytic transcriptional activator regulatory domain-containing protein" evidence="8">
    <location>
        <begin position="21"/>
        <end position="911"/>
    </location>
</feature>
<dbReference type="GO" id="GO:0008270">
    <property type="term" value="F:zinc ion binding"/>
    <property type="evidence" value="ECO:0007669"/>
    <property type="project" value="InterPro"/>
</dbReference>
<dbReference type="GO" id="GO:0003700">
    <property type="term" value="F:DNA-binding transcription factor activity"/>
    <property type="evidence" value="ECO:0007669"/>
    <property type="project" value="InterPro"/>
</dbReference>
<dbReference type="GO" id="GO:0006351">
    <property type="term" value="P:DNA-templated transcription"/>
    <property type="evidence" value="ECO:0007669"/>
    <property type="project" value="InterPro"/>
</dbReference>
<evidence type="ECO:0000256" key="5">
    <source>
        <dbReference type="ARBA" id="ARBA00023242"/>
    </source>
</evidence>
<sequence>MAWVFLLLYTVFLTIAGVHGFGQPIHTLEMDSAVKAVYNELIGQTFAVLGMAIAKLSLGIFLLRIVVKKWHRISIWISMISLFIVSVMTAIVLWVQRLPSQSIYDPRVSGHTVIPVTPVSVLLGCWCAAVDFYFALLPWIFIWNLNMKFKEKMSIAISLSLGFIACICGIIRTIELGGMSSSNYTEDTVDLIIWSAVELAVTLICVGIPTVRPLYRTIVHGSRPESSEGRYVKHEDPKQSPRYRMRNLAKGATAFSVVQEGHTESYITTGYSRSDEEVLVGQSHARLASTMAVTSISTPFDCVLPSSSSGSSIKKPIKSVSKPCFGCDCGDQERPKVSRLSERISRIEQLLAENLMADQISVPEDSPQSYEANTTATNSPSNTQFPDPSSVRVHFAGKELGAISLLTGAPFLFPEGQEWIKARTGQYSGIDKLSPARAPWEKERGETFNTVLMNMNMNTNTCNPYELPDWRTVQVYFHAYKSSKVMQRIFPIIDLDLFEETLNKAYSQSTSILKYGQASAKVCVIAFLTFASRLPHVKTIANATTNIPVDHDLLATKAQFFMPQVLQESASLDAAQAITMLTLFELSSGNMRATNYYAAIAARLVFMLGGNLFSGHATARDARSQQKHAQLRNVFWICYTIDKDLALRTGQPPTIADENCELTLPPGYLDRAFLDVDDEEAPWCGAVFPFDLRLSMIKARAHRELYSISCLQKSDAELLKSIRELDDALEEWRLSVPPKWRPTMSFSSETSDPNMGMNTVMLRLNYHLCMTIIHQASGRCKAWMQGQSGMMDGVSSSMALSVEASRSSLCYLEAAEHVVVDGVFWTLIFYPMSALLTIFCNILQNPLDPHSREDLGRLNVATVMIERIFSRKLHESELVHFKMVADFIVELKRLAECAIDKAWAEQRAASH</sequence>
<dbReference type="Pfam" id="PF20684">
    <property type="entry name" value="Fung_rhodopsin"/>
    <property type="match status" value="1"/>
</dbReference>
<comment type="caution">
    <text evidence="10">The sequence shown here is derived from an EMBL/GenBank/DDBJ whole genome shotgun (WGS) entry which is preliminary data.</text>
</comment>
<dbReference type="GO" id="GO:0005634">
    <property type="term" value="C:nucleus"/>
    <property type="evidence" value="ECO:0007669"/>
    <property type="project" value="UniProtKB-SubCell"/>
</dbReference>
<dbReference type="InterPro" id="IPR049326">
    <property type="entry name" value="Rhodopsin_dom_fungi"/>
</dbReference>
<dbReference type="EMBL" id="MDYO01000043">
    <property type="protein sequence ID" value="OQD92234.1"/>
    <property type="molecule type" value="Genomic_DNA"/>
</dbReference>
<evidence type="ECO:0000256" key="4">
    <source>
        <dbReference type="ARBA" id="ARBA00023163"/>
    </source>
</evidence>
<feature type="transmembrane region" description="Helical" evidence="7">
    <location>
        <begin position="116"/>
        <end position="141"/>
    </location>
</feature>
<dbReference type="Pfam" id="PF04082">
    <property type="entry name" value="Fungal_trans"/>
    <property type="match status" value="1"/>
</dbReference>
<proteinExistence type="predicted"/>
<evidence type="ECO:0000256" key="2">
    <source>
        <dbReference type="ARBA" id="ARBA00023015"/>
    </source>
</evidence>
<comment type="subcellular location">
    <subcellularLocation>
        <location evidence="1">Nucleus</location>
    </subcellularLocation>
</comment>
<feature type="transmembrane region" description="Helical" evidence="7">
    <location>
        <begin position="44"/>
        <end position="63"/>
    </location>
</feature>
<dbReference type="GO" id="GO:0003677">
    <property type="term" value="F:DNA binding"/>
    <property type="evidence" value="ECO:0007669"/>
    <property type="project" value="UniProtKB-KW"/>
</dbReference>
<feature type="transmembrane region" description="Helical" evidence="7">
    <location>
        <begin position="75"/>
        <end position="96"/>
    </location>
</feature>
<keyword evidence="7" id="KW-0812">Transmembrane</keyword>
<keyword evidence="2" id="KW-0805">Transcription regulation</keyword>
<dbReference type="STRING" id="60172.A0A1V6QSR1"/>
<feature type="domain" description="Xylanolytic transcriptional activator regulatory" evidence="9">
    <location>
        <begin position="594"/>
        <end position="671"/>
    </location>
</feature>
<feature type="compositionally biased region" description="Low complexity" evidence="6">
    <location>
        <begin position="372"/>
        <end position="383"/>
    </location>
</feature>
<name>A0A1V6QSR1_9EURO</name>
<dbReference type="CDD" id="cd12148">
    <property type="entry name" value="fungal_TF_MHR"/>
    <property type="match status" value="1"/>
</dbReference>
<dbReference type="InterPro" id="IPR050987">
    <property type="entry name" value="AtrR-like"/>
</dbReference>
<dbReference type="Proteomes" id="UP000191612">
    <property type="component" value="Unassembled WGS sequence"/>
</dbReference>
<reference evidence="11" key="1">
    <citation type="journal article" date="2017" name="Nat. Microbiol.">
        <title>Global analysis of biosynthetic gene clusters reveals vast potential of secondary metabolite production in Penicillium species.</title>
        <authorList>
            <person name="Nielsen J.C."/>
            <person name="Grijseels S."/>
            <person name="Prigent S."/>
            <person name="Ji B."/>
            <person name="Dainat J."/>
            <person name="Nielsen K.F."/>
            <person name="Frisvad J.C."/>
            <person name="Workman M."/>
            <person name="Nielsen J."/>
        </authorList>
    </citation>
    <scope>NUCLEOTIDE SEQUENCE [LARGE SCALE GENOMIC DNA]</scope>
    <source>
        <strain evidence="11">IBT 29525</strain>
    </source>
</reference>
<dbReference type="InterPro" id="IPR007219">
    <property type="entry name" value="XnlR_reg_dom"/>
</dbReference>
<evidence type="ECO:0000256" key="7">
    <source>
        <dbReference type="SAM" id="Phobius"/>
    </source>
</evidence>
<feature type="region of interest" description="Disordered" evidence="6">
    <location>
        <begin position="364"/>
        <end position="388"/>
    </location>
</feature>
<evidence type="ECO:0000259" key="9">
    <source>
        <dbReference type="SMART" id="SM00906"/>
    </source>
</evidence>
<evidence type="ECO:0000313" key="10">
    <source>
        <dbReference type="EMBL" id="OQD92234.1"/>
    </source>
</evidence>
<evidence type="ECO:0000256" key="3">
    <source>
        <dbReference type="ARBA" id="ARBA00023125"/>
    </source>
</evidence>
<evidence type="ECO:0000256" key="6">
    <source>
        <dbReference type="SAM" id="MobiDB-lite"/>
    </source>
</evidence>
<protein>
    <recommendedName>
        <fullName evidence="9">Xylanolytic transcriptional activator regulatory domain-containing protein</fullName>
    </recommendedName>
</protein>
<gene>
    <name evidence="10" type="ORF">PENSOL_c043G02211</name>
</gene>
<keyword evidence="4" id="KW-0804">Transcription</keyword>
<dbReference type="SMART" id="SM00906">
    <property type="entry name" value="Fungal_trans"/>
    <property type="match status" value="1"/>
</dbReference>
<keyword evidence="7" id="KW-0472">Membrane</keyword>
<keyword evidence="7" id="KW-1133">Transmembrane helix</keyword>